<keyword evidence="1" id="KW-0812">Transmembrane</keyword>
<comment type="caution">
    <text evidence="3">The sequence shown here is derived from an EMBL/GenBank/DDBJ whole genome shotgun (WGS) entry which is preliminary data.</text>
</comment>
<keyword evidence="1" id="KW-1133">Transmembrane helix</keyword>
<accession>A0A0G0GSF5</accession>
<dbReference type="InterPro" id="IPR025405">
    <property type="entry name" value="DUF4131"/>
</dbReference>
<dbReference type="Proteomes" id="UP000034701">
    <property type="component" value="Unassembled WGS sequence"/>
</dbReference>
<dbReference type="AlphaFoldDB" id="A0A0G0GSF5"/>
<evidence type="ECO:0000259" key="2">
    <source>
        <dbReference type="Pfam" id="PF13567"/>
    </source>
</evidence>
<sequence length="111" mass="12726">MHDRIFYGICFGFVFGVLLRSFLFVNFYFAILIGILAFVLILFFTFISKNRWGIIAGIFVLAFSLGIFRFQMVDIAAPNIFESQVDEKVSLTGIVADEPDQRENNQKLTIE</sequence>
<evidence type="ECO:0000313" key="3">
    <source>
        <dbReference type="EMBL" id="KKQ32972.1"/>
    </source>
</evidence>
<name>A0A0G0GSF5_9BACT</name>
<proteinExistence type="predicted"/>
<feature type="transmembrane region" description="Helical" evidence="1">
    <location>
        <begin position="29"/>
        <end position="47"/>
    </location>
</feature>
<feature type="transmembrane region" description="Helical" evidence="1">
    <location>
        <begin position="54"/>
        <end position="72"/>
    </location>
</feature>
<feature type="domain" description="DUF4131" evidence="2">
    <location>
        <begin position="26"/>
        <end position="109"/>
    </location>
</feature>
<feature type="transmembrane region" description="Helical" evidence="1">
    <location>
        <begin position="5"/>
        <end position="23"/>
    </location>
</feature>
<gene>
    <name evidence="3" type="ORF">US45_C0014G0015</name>
</gene>
<protein>
    <recommendedName>
        <fullName evidence="2">DUF4131 domain-containing protein</fullName>
    </recommendedName>
</protein>
<evidence type="ECO:0000313" key="4">
    <source>
        <dbReference type="Proteomes" id="UP000034701"/>
    </source>
</evidence>
<reference evidence="3 4" key="1">
    <citation type="journal article" date="2015" name="Nature">
        <title>rRNA introns, odd ribosomes, and small enigmatic genomes across a large radiation of phyla.</title>
        <authorList>
            <person name="Brown C.T."/>
            <person name="Hug L.A."/>
            <person name="Thomas B.C."/>
            <person name="Sharon I."/>
            <person name="Castelle C.J."/>
            <person name="Singh A."/>
            <person name="Wilkins M.J."/>
            <person name="Williams K.H."/>
            <person name="Banfield J.F."/>
        </authorList>
    </citation>
    <scope>NUCLEOTIDE SEQUENCE [LARGE SCALE GENOMIC DNA]</scope>
</reference>
<dbReference type="EMBL" id="LBTA01000014">
    <property type="protein sequence ID" value="KKQ32972.1"/>
    <property type="molecule type" value="Genomic_DNA"/>
</dbReference>
<feature type="non-terminal residue" evidence="3">
    <location>
        <position position="111"/>
    </location>
</feature>
<keyword evidence="1" id="KW-0472">Membrane</keyword>
<dbReference type="Pfam" id="PF13567">
    <property type="entry name" value="DUF4131"/>
    <property type="match status" value="1"/>
</dbReference>
<organism evidence="3 4">
    <name type="scientific">Candidatus Nomurabacteria bacterium GW2011_GWA1_37_20</name>
    <dbReference type="NCBI Taxonomy" id="1618729"/>
    <lineage>
        <taxon>Bacteria</taxon>
        <taxon>Candidatus Nomuraibacteriota</taxon>
    </lineage>
</organism>
<evidence type="ECO:0000256" key="1">
    <source>
        <dbReference type="SAM" id="Phobius"/>
    </source>
</evidence>